<sequence>MAYHKVSGDQKAQYLDNEDLQATTLELEWDMEKELEELGFDHFQVDGGVHQQAGSMQNTNVDLEPIQPSVSPKGQFQRLQEDPDYVTHYTRPPPKSSRCSFCRMFKLFCTATCLLFSGILIGYYGHDKCPSLPVSPEPSHPHLDQDILGEIKAKNLTQIFRISLP</sequence>
<proteinExistence type="predicted"/>
<comment type="caution">
    <text evidence="1">The sequence shown here is derived from an EMBL/GenBank/DDBJ whole genome shotgun (WGS) entry which is preliminary data.</text>
</comment>
<dbReference type="Proteomes" id="UP000827872">
    <property type="component" value="Linkage Group LG08"/>
</dbReference>
<evidence type="ECO:0000313" key="1">
    <source>
        <dbReference type="EMBL" id="KAH8002570.1"/>
    </source>
</evidence>
<protein>
    <submittedName>
        <fullName evidence="1">Uncharacterized protein</fullName>
    </submittedName>
</protein>
<gene>
    <name evidence="1" type="ORF">K3G42_026085</name>
</gene>
<dbReference type="EMBL" id="CM037621">
    <property type="protein sequence ID" value="KAH8002570.1"/>
    <property type="molecule type" value="Genomic_DNA"/>
</dbReference>
<organism evidence="1 2">
    <name type="scientific">Sphaerodactylus townsendi</name>
    <dbReference type="NCBI Taxonomy" id="933632"/>
    <lineage>
        <taxon>Eukaryota</taxon>
        <taxon>Metazoa</taxon>
        <taxon>Chordata</taxon>
        <taxon>Craniata</taxon>
        <taxon>Vertebrata</taxon>
        <taxon>Euteleostomi</taxon>
        <taxon>Lepidosauria</taxon>
        <taxon>Squamata</taxon>
        <taxon>Bifurcata</taxon>
        <taxon>Gekkota</taxon>
        <taxon>Sphaerodactylidae</taxon>
        <taxon>Sphaerodactylus</taxon>
    </lineage>
</organism>
<reference evidence="1" key="1">
    <citation type="submission" date="2021-08" db="EMBL/GenBank/DDBJ databases">
        <title>The first chromosome-level gecko genome reveals the dynamic sex chromosomes of Neotropical dwarf geckos (Sphaerodactylidae: Sphaerodactylus).</title>
        <authorList>
            <person name="Pinto B.J."/>
            <person name="Keating S.E."/>
            <person name="Gamble T."/>
        </authorList>
    </citation>
    <scope>NUCLEOTIDE SEQUENCE</scope>
    <source>
        <strain evidence="1">TG3544</strain>
    </source>
</reference>
<keyword evidence="2" id="KW-1185">Reference proteome</keyword>
<name>A0ACB8FBG6_9SAUR</name>
<evidence type="ECO:0000313" key="2">
    <source>
        <dbReference type="Proteomes" id="UP000827872"/>
    </source>
</evidence>
<accession>A0ACB8FBG6</accession>